<evidence type="ECO:0000256" key="6">
    <source>
        <dbReference type="ARBA" id="ARBA00025737"/>
    </source>
</evidence>
<dbReference type="RefSeq" id="WP_041880924.1">
    <property type="nucleotide sequence ID" value="NZ_CP157278.1"/>
</dbReference>
<keyword evidence="10" id="KW-1185">Reference proteome</keyword>
<comment type="cofactor">
    <cofactor evidence="1">
        <name>heme b</name>
        <dbReference type="ChEBI" id="CHEBI:60344"/>
    </cofactor>
</comment>
<dbReference type="SUPFAM" id="SSF54909">
    <property type="entry name" value="Dimeric alpha+beta barrel"/>
    <property type="match status" value="1"/>
</dbReference>
<dbReference type="GO" id="GO:0020037">
    <property type="term" value="F:heme binding"/>
    <property type="evidence" value="ECO:0007669"/>
    <property type="project" value="InterPro"/>
</dbReference>
<dbReference type="InterPro" id="IPR048328">
    <property type="entry name" value="Dyp_perox_C"/>
</dbReference>
<dbReference type="EMBL" id="JXRA01000034">
    <property type="protein sequence ID" value="KIO77421.1"/>
    <property type="molecule type" value="Genomic_DNA"/>
</dbReference>
<keyword evidence="3" id="KW-0479">Metal-binding</keyword>
<dbReference type="PROSITE" id="PS51404">
    <property type="entry name" value="DYP_PEROXIDASE"/>
    <property type="match status" value="1"/>
</dbReference>
<evidence type="ECO:0000256" key="2">
    <source>
        <dbReference type="ARBA" id="ARBA00022559"/>
    </source>
</evidence>
<reference evidence="9 10" key="1">
    <citation type="submission" date="2015-01" db="EMBL/GenBank/DDBJ databases">
        <title>Draft genome sequence of Pedobacter sp. NL19 isolated from sludge of an effluent treatment pond in an abandoned uranium mine.</title>
        <authorList>
            <person name="Santos T."/>
            <person name="Caetano T."/>
            <person name="Covas C."/>
            <person name="Cruz A."/>
            <person name="Mendo S."/>
        </authorList>
    </citation>
    <scope>NUCLEOTIDE SEQUENCE [LARGE SCALE GENOMIC DNA]</scope>
    <source>
        <strain evidence="9 10">NL19</strain>
    </source>
</reference>
<evidence type="ECO:0000256" key="4">
    <source>
        <dbReference type="ARBA" id="ARBA00023002"/>
    </source>
</evidence>
<organism evidence="9 10">
    <name type="scientific">Pedobacter lusitanus</name>
    <dbReference type="NCBI Taxonomy" id="1503925"/>
    <lineage>
        <taxon>Bacteria</taxon>
        <taxon>Pseudomonadati</taxon>
        <taxon>Bacteroidota</taxon>
        <taxon>Sphingobacteriia</taxon>
        <taxon>Sphingobacteriales</taxon>
        <taxon>Sphingobacteriaceae</taxon>
        <taxon>Pedobacter</taxon>
    </lineage>
</organism>
<dbReference type="GO" id="GO:0004601">
    <property type="term" value="F:peroxidase activity"/>
    <property type="evidence" value="ECO:0007669"/>
    <property type="project" value="UniProtKB-KW"/>
</dbReference>
<keyword evidence="2 9" id="KW-0575">Peroxidase</keyword>
<keyword evidence="4" id="KW-0560">Oxidoreductase</keyword>
<dbReference type="Pfam" id="PF20628">
    <property type="entry name" value="Dyp_perox_C"/>
    <property type="match status" value="1"/>
</dbReference>
<dbReference type="InterPro" id="IPR006314">
    <property type="entry name" value="Dyp_peroxidase"/>
</dbReference>
<dbReference type="Pfam" id="PF04261">
    <property type="entry name" value="Dyp_perox_N"/>
    <property type="match status" value="1"/>
</dbReference>
<comment type="similarity">
    <text evidence="6">Belongs to the DyP-type peroxidase family.</text>
</comment>
<gene>
    <name evidence="9" type="ORF">TH53_09055</name>
</gene>
<feature type="domain" description="Dyp-type peroxidase C-terminal" evidence="8">
    <location>
        <begin position="145"/>
        <end position="308"/>
    </location>
</feature>
<dbReference type="InterPro" id="IPR011008">
    <property type="entry name" value="Dimeric_a/b-barrel"/>
</dbReference>
<dbReference type="AlphaFoldDB" id="A0A0D0GSL4"/>
<dbReference type="PANTHER" id="PTHR30521:SF0">
    <property type="entry name" value="DYP-TYPE PEROXIDASE FAMILY PROTEIN"/>
    <property type="match status" value="1"/>
</dbReference>
<dbReference type="PANTHER" id="PTHR30521">
    <property type="entry name" value="DEFERROCHELATASE/PEROXIDASE"/>
    <property type="match status" value="1"/>
</dbReference>
<name>A0A0D0GSL4_9SPHI</name>
<dbReference type="GO" id="GO:0005829">
    <property type="term" value="C:cytosol"/>
    <property type="evidence" value="ECO:0007669"/>
    <property type="project" value="TreeGrafter"/>
</dbReference>
<dbReference type="GO" id="GO:0046872">
    <property type="term" value="F:metal ion binding"/>
    <property type="evidence" value="ECO:0007669"/>
    <property type="project" value="UniProtKB-KW"/>
</dbReference>
<dbReference type="STRING" id="1503925.TH53_09055"/>
<dbReference type="NCBIfam" id="TIGR01413">
    <property type="entry name" value="Dyp_perox_fam"/>
    <property type="match status" value="1"/>
</dbReference>
<evidence type="ECO:0000256" key="5">
    <source>
        <dbReference type="ARBA" id="ARBA00023004"/>
    </source>
</evidence>
<dbReference type="Proteomes" id="UP000032049">
    <property type="component" value="Unassembled WGS sequence"/>
</dbReference>
<comment type="caution">
    <text evidence="9">The sequence shown here is derived from an EMBL/GenBank/DDBJ whole genome shotgun (WGS) entry which is preliminary data.</text>
</comment>
<protein>
    <submittedName>
        <fullName evidence="9">Peroxidase</fullName>
    </submittedName>
</protein>
<evidence type="ECO:0000313" key="9">
    <source>
        <dbReference type="EMBL" id="KIO77421.1"/>
    </source>
</evidence>
<evidence type="ECO:0000256" key="1">
    <source>
        <dbReference type="ARBA" id="ARBA00001970"/>
    </source>
</evidence>
<keyword evidence="5" id="KW-0408">Iron</keyword>
<evidence type="ECO:0000259" key="8">
    <source>
        <dbReference type="Pfam" id="PF20628"/>
    </source>
</evidence>
<evidence type="ECO:0000313" key="10">
    <source>
        <dbReference type="Proteomes" id="UP000032049"/>
    </source>
</evidence>
<evidence type="ECO:0000256" key="3">
    <source>
        <dbReference type="ARBA" id="ARBA00022723"/>
    </source>
</evidence>
<accession>A0A0D0GSL4</accession>
<evidence type="ECO:0000259" key="7">
    <source>
        <dbReference type="Pfam" id="PF04261"/>
    </source>
</evidence>
<proteinExistence type="inferred from homology"/>
<feature type="domain" description="Dyp-type peroxidase N-terminal" evidence="7">
    <location>
        <begin position="19"/>
        <end position="141"/>
    </location>
</feature>
<sequence>MKRPIVQESQNVTDYPNNNTIFTVWKFKHHSEIKPAFEELCGLVANLNHSYIIRVPGGRVSCVMGIGHDAWIQLSLPAPLPKELSNFEPVSGSKHTAVATPGDLHFHLRSTDMSACFDMLTAITDVLSPVADCLEEVHGFRYWDGRSILGFVDGTENPVGDQRRFFATVGDEDPDYKGGSYLFVQKYLHNMKGWTQLPVEEQEKVIGRYKMSDIEMSDEVKPDNSHSALAAIEDEDGNELKIVRDNMPFGNPAKNEVGTYFISYANTFSTTRKMLERMFIGEPSGNHDRILDFSTAHTGSLFFAPSMNMLKAYTADSNT</sequence>
<dbReference type="InterPro" id="IPR048327">
    <property type="entry name" value="Dyp_perox_N"/>
</dbReference>